<evidence type="ECO:0000259" key="8">
    <source>
        <dbReference type="PROSITE" id="PS51384"/>
    </source>
</evidence>
<proteinExistence type="predicted"/>
<feature type="transmembrane region" description="Helical" evidence="7">
    <location>
        <begin position="13"/>
        <end position="31"/>
    </location>
</feature>
<comment type="subcellular location">
    <subcellularLocation>
        <location evidence="1">Membrane</location>
        <topology evidence="1">Multi-pass membrane protein</topology>
    </subcellularLocation>
</comment>
<dbReference type="AlphaFoldDB" id="A0A8J9VRR4"/>
<dbReference type="PANTHER" id="PTHR11972:SF206">
    <property type="entry name" value="NADPH OXIDASE 4"/>
    <property type="match status" value="1"/>
</dbReference>
<feature type="transmembrane region" description="Helical" evidence="7">
    <location>
        <begin position="161"/>
        <end position="182"/>
    </location>
</feature>
<dbReference type="SFLD" id="SFLDS00052">
    <property type="entry name" value="Ferric_Reductase_Domain"/>
    <property type="match status" value="1"/>
</dbReference>
<dbReference type="SUPFAM" id="SSF63380">
    <property type="entry name" value="Riboflavin synthase domain-like"/>
    <property type="match status" value="1"/>
</dbReference>
<dbReference type="GO" id="GO:0006952">
    <property type="term" value="P:defense response"/>
    <property type="evidence" value="ECO:0007669"/>
    <property type="project" value="TreeGrafter"/>
</dbReference>
<feature type="transmembrane region" description="Helical" evidence="7">
    <location>
        <begin position="104"/>
        <end position="125"/>
    </location>
</feature>
<comment type="catalytic activity">
    <reaction evidence="6">
        <text>NADPH + 2 O2 = 2 superoxide + NADP(+) + H(+)</text>
        <dbReference type="Rhea" id="RHEA:63180"/>
        <dbReference type="ChEBI" id="CHEBI:15378"/>
        <dbReference type="ChEBI" id="CHEBI:15379"/>
        <dbReference type="ChEBI" id="CHEBI:18421"/>
        <dbReference type="ChEBI" id="CHEBI:57783"/>
        <dbReference type="ChEBI" id="CHEBI:58349"/>
    </reaction>
</comment>
<dbReference type="EMBL" id="OV696686">
    <property type="protein sequence ID" value="CAH1225240.1"/>
    <property type="molecule type" value="Genomic_DNA"/>
</dbReference>
<dbReference type="FunFam" id="3.40.50.80:FF:000015">
    <property type="entry name" value="NADPH oxidase 4"/>
    <property type="match status" value="1"/>
</dbReference>
<keyword evidence="5 7" id="KW-0472">Membrane</keyword>
<evidence type="ECO:0000256" key="1">
    <source>
        <dbReference type="ARBA" id="ARBA00004141"/>
    </source>
</evidence>
<evidence type="ECO:0000313" key="9">
    <source>
        <dbReference type="EMBL" id="CAH1225240.1"/>
    </source>
</evidence>
<evidence type="ECO:0000256" key="6">
    <source>
        <dbReference type="ARBA" id="ARBA00049908"/>
    </source>
</evidence>
<evidence type="ECO:0000256" key="3">
    <source>
        <dbReference type="ARBA" id="ARBA00022989"/>
    </source>
</evidence>
<dbReference type="InterPro" id="IPR013112">
    <property type="entry name" value="FAD-bd_8"/>
</dbReference>
<dbReference type="OrthoDB" id="167398at2759"/>
<dbReference type="Pfam" id="PF01794">
    <property type="entry name" value="Ferric_reduct"/>
    <property type="match status" value="1"/>
</dbReference>
<dbReference type="GO" id="GO:0016175">
    <property type="term" value="F:superoxide-generating NAD(P)H oxidase activity"/>
    <property type="evidence" value="ECO:0007669"/>
    <property type="project" value="TreeGrafter"/>
</dbReference>
<dbReference type="InterPro" id="IPR017927">
    <property type="entry name" value="FAD-bd_FR_type"/>
</dbReference>
<keyword evidence="4" id="KW-0560">Oxidoreductase</keyword>
<evidence type="ECO:0000256" key="7">
    <source>
        <dbReference type="SAM" id="Phobius"/>
    </source>
</evidence>
<evidence type="ECO:0000313" key="10">
    <source>
        <dbReference type="Proteomes" id="UP000838412"/>
    </source>
</evidence>
<feature type="transmembrane region" description="Helical" evidence="7">
    <location>
        <begin position="189"/>
        <end position="209"/>
    </location>
</feature>
<feature type="domain" description="FAD-binding FR-type" evidence="8">
    <location>
        <begin position="314"/>
        <end position="429"/>
    </location>
</feature>
<dbReference type="PANTHER" id="PTHR11972">
    <property type="entry name" value="NADPH OXIDASE"/>
    <property type="match status" value="1"/>
</dbReference>
<dbReference type="SUPFAM" id="SSF52343">
    <property type="entry name" value="Ferredoxin reductase-like, C-terminal NADP-linked domain"/>
    <property type="match status" value="1"/>
</dbReference>
<dbReference type="CDD" id="cd06186">
    <property type="entry name" value="NOX_Duox_like_FAD_NADP"/>
    <property type="match status" value="1"/>
</dbReference>
<evidence type="ECO:0000256" key="5">
    <source>
        <dbReference type="ARBA" id="ARBA00023136"/>
    </source>
</evidence>
<dbReference type="GO" id="GO:0043020">
    <property type="term" value="C:NADPH oxidase complex"/>
    <property type="evidence" value="ECO:0007669"/>
    <property type="project" value="TreeGrafter"/>
</dbReference>
<organism evidence="9 10">
    <name type="scientific">Branchiostoma lanceolatum</name>
    <name type="common">Common lancelet</name>
    <name type="synonym">Amphioxus lanceolatum</name>
    <dbReference type="NCBI Taxonomy" id="7740"/>
    <lineage>
        <taxon>Eukaryota</taxon>
        <taxon>Metazoa</taxon>
        <taxon>Chordata</taxon>
        <taxon>Cephalochordata</taxon>
        <taxon>Leptocardii</taxon>
        <taxon>Amphioxiformes</taxon>
        <taxon>Branchiostomatidae</taxon>
        <taxon>Branchiostoma</taxon>
    </lineage>
</organism>
<feature type="transmembrane region" description="Helical" evidence="7">
    <location>
        <begin position="66"/>
        <end position="83"/>
    </location>
</feature>
<accession>A0A8J9VRR4</accession>
<dbReference type="Proteomes" id="UP000838412">
    <property type="component" value="Chromosome 1"/>
</dbReference>
<keyword evidence="3 7" id="KW-1133">Transmembrane helix</keyword>
<dbReference type="Gene3D" id="3.40.50.80">
    <property type="entry name" value="Nucleotide-binding domain of ferredoxin-NADP reductase (FNR) module"/>
    <property type="match status" value="1"/>
</dbReference>
<dbReference type="InterPro" id="IPR000778">
    <property type="entry name" value="Cyt_b245_heavy_chain"/>
</dbReference>
<dbReference type="InterPro" id="IPR013121">
    <property type="entry name" value="Fe_red_NAD-bd_6"/>
</dbReference>
<protein>
    <submittedName>
        <fullName evidence="9">NOX4 protein</fullName>
    </submittedName>
</protein>
<gene>
    <name evidence="9" type="primary">NOX4</name>
    <name evidence="9" type="ORF">BLAG_LOCUS133</name>
</gene>
<keyword evidence="10" id="KW-1185">Reference proteome</keyword>
<dbReference type="GO" id="GO:0042554">
    <property type="term" value="P:superoxide anion generation"/>
    <property type="evidence" value="ECO:0007669"/>
    <property type="project" value="TreeGrafter"/>
</dbReference>
<keyword evidence="2 7" id="KW-0812">Transmembrane</keyword>
<reference evidence="9" key="1">
    <citation type="submission" date="2022-01" db="EMBL/GenBank/DDBJ databases">
        <authorList>
            <person name="Braso-Vives M."/>
        </authorList>
    </citation>
    <scope>NUCLEOTIDE SEQUENCE</scope>
</reference>
<dbReference type="InterPro" id="IPR050369">
    <property type="entry name" value="RBOH/FRE"/>
</dbReference>
<dbReference type="Pfam" id="PF08022">
    <property type="entry name" value="FAD_binding_8"/>
    <property type="match status" value="1"/>
</dbReference>
<dbReference type="Pfam" id="PF08030">
    <property type="entry name" value="NAD_binding_6"/>
    <property type="match status" value="1"/>
</dbReference>
<dbReference type="InterPro" id="IPR017938">
    <property type="entry name" value="Riboflavin_synthase-like_b-brl"/>
</dbReference>
<dbReference type="PRINTS" id="PR00466">
    <property type="entry name" value="GP91PHOX"/>
</dbReference>
<dbReference type="InterPro" id="IPR013130">
    <property type="entry name" value="Fe3_Rdtase_TM_dom"/>
</dbReference>
<name>A0A8J9VRR4_BRALA</name>
<evidence type="ECO:0000256" key="2">
    <source>
        <dbReference type="ARBA" id="ARBA00022692"/>
    </source>
</evidence>
<evidence type="ECO:0000256" key="4">
    <source>
        <dbReference type="ARBA" id="ARBA00023002"/>
    </source>
</evidence>
<dbReference type="PROSITE" id="PS51384">
    <property type="entry name" value="FAD_FR"/>
    <property type="match status" value="1"/>
</dbReference>
<dbReference type="InterPro" id="IPR039261">
    <property type="entry name" value="FNR_nucleotide-bd"/>
</dbReference>
<sequence length="587" mass="66559">MVRSVRNWAANDAPTYFALLLWIAANVLVFHRTFTEYMYEPRYYYLHEMLGLGLCVSRASASVLNLNCGLILLPMCRTVLAVIRGSTQCVGRKARRVLDGSRKFHMLCGAAICVAAATHSLGHFYNALNFSEHYNVKYPGVNAASHPKQDPIQVLLPTVPGLTGVAMVLLLLLIVSTSSLAIRTGNYELFWYTHHLFLILYCLMLLHPMRGVLKEQLNLDEHPPGCHMLMDKGGSNDTLNVASEPEPEPEAYIGLMPYPEPESEPLPEGSTDEFGRVVTCKGPPTFHTHAVEVWMWLLGPFCLYCAERVYRLVRSNSPAAISGIIEHPDDVVEVQLTKEGFGAKPGQYVVVNCPDVSTLEYHPFTLTMCPSSRDPTFSIHLQKMGDWTESLYERLLPDTDETDESLPVMVRRQYPTLYVDGPFGSPSENVFHYDVSLCIAGGIGITPFASVLNHLLNEGTKSSRLRRLYLIWVCRNITSFLWIAQVLCSLQRQAWNENRPDFLNIYLHLTRSRDVQILEREYPFLNSRVHVGRPQWRHIFDEVARYNPSTTVGVFLCGPKGMSKGIKRICLKKNKFHTKFEFHKENF</sequence>